<dbReference type="EMBL" id="CP014796">
    <property type="protein sequence ID" value="APX21550.1"/>
    <property type="molecule type" value="Genomic_DNA"/>
</dbReference>
<accession>A0A1U7D0D6</accession>
<gene>
    <name evidence="1" type="ORF">Ga0080559_TMP754</name>
</gene>
<dbReference type="KEGG" id="tpro:Ga0080559_TMP754"/>
<proteinExistence type="predicted"/>
<dbReference type="AlphaFoldDB" id="A0A1U7D0D6"/>
<keyword evidence="2" id="KW-1185">Reference proteome</keyword>
<organism evidence="1 2">
    <name type="scientific">Salipiger profundus</name>
    <dbReference type="NCBI Taxonomy" id="1229727"/>
    <lineage>
        <taxon>Bacteria</taxon>
        <taxon>Pseudomonadati</taxon>
        <taxon>Pseudomonadota</taxon>
        <taxon>Alphaproteobacteria</taxon>
        <taxon>Rhodobacterales</taxon>
        <taxon>Roseobacteraceae</taxon>
        <taxon>Salipiger</taxon>
    </lineage>
</organism>
<reference evidence="1 2" key="1">
    <citation type="submission" date="2016-03" db="EMBL/GenBank/DDBJ databases">
        <title>Deep-sea bacteria in the southern Pacific.</title>
        <authorList>
            <person name="Tang K."/>
        </authorList>
    </citation>
    <scope>NUCLEOTIDE SEQUENCE [LARGE SCALE GENOMIC DNA]</scope>
    <source>
        <strain evidence="1 2">JLT2016</strain>
    </source>
</reference>
<sequence>MNCVKLLGRRLIYHDFDRQVAEVRIRVAVLDRLTALGIPMFVAAG</sequence>
<evidence type="ECO:0000313" key="1">
    <source>
        <dbReference type="EMBL" id="APX21550.1"/>
    </source>
</evidence>
<name>A0A1U7D0D6_9RHOB</name>
<protein>
    <submittedName>
        <fullName evidence="1">Mobile element protein</fullName>
    </submittedName>
</protein>
<dbReference type="Proteomes" id="UP000186559">
    <property type="component" value="Chromosome"/>
</dbReference>
<evidence type="ECO:0000313" key="2">
    <source>
        <dbReference type="Proteomes" id="UP000186559"/>
    </source>
</evidence>